<dbReference type="SUPFAM" id="SSF52058">
    <property type="entry name" value="L domain-like"/>
    <property type="match status" value="1"/>
</dbReference>
<dbReference type="Gene3D" id="3.80.10.10">
    <property type="entry name" value="Ribonuclease Inhibitor"/>
    <property type="match status" value="2"/>
</dbReference>
<evidence type="ECO:0000256" key="6">
    <source>
        <dbReference type="ARBA" id="ARBA00023180"/>
    </source>
</evidence>
<dbReference type="InterPro" id="IPR053211">
    <property type="entry name" value="DNA_repair-toleration"/>
</dbReference>
<dbReference type="Pfam" id="PF08263">
    <property type="entry name" value="LRRNT_2"/>
    <property type="match status" value="1"/>
</dbReference>
<dbReference type="Pfam" id="PF13855">
    <property type="entry name" value="LRR_8"/>
    <property type="match status" value="1"/>
</dbReference>
<gene>
    <name evidence="9" type="ORF">Acr_19g0000610</name>
</gene>
<evidence type="ECO:0000313" key="9">
    <source>
        <dbReference type="EMBL" id="GFZ07124.1"/>
    </source>
</evidence>
<name>A0A7J0G8J3_9ERIC</name>
<organism evidence="9 10">
    <name type="scientific">Actinidia rufa</name>
    <dbReference type="NCBI Taxonomy" id="165716"/>
    <lineage>
        <taxon>Eukaryota</taxon>
        <taxon>Viridiplantae</taxon>
        <taxon>Streptophyta</taxon>
        <taxon>Embryophyta</taxon>
        <taxon>Tracheophyta</taxon>
        <taxon>Spermatophyta</taxon>
        <taxon>Magnoliopsida</taxon>
        <taxon>eudicotyledons</taxon>
        <taxon>Gunneridae</taxon>
        <taxon>Pentapetalae</taxon>
        <taxon>asterids</taxon>
        <taxon>Ericales</taxon>
        <taxon>Actinidiaceae</taxon>
        <taxon>Actinidia</taxon>
    </lineage>
</organism>
<dbReference type="InterPro" id="IPR032675">
    <property type="entry name" value="LRR_dom_sf"/>
</dbReference>
<reference evidence="9 10" key="1">
    <citation type="submission" date="2019-07" db="EMBL/GenBank/DDBJ databases">
        <title>De Novo Assembly of kiwifruit Actinidia rufa.</title>
        <authorList>
            <person name="Sugita-Konishi S."/>
            <person name="Sato K."/>
            <person name="Mori E."/>
            <person name="Abe Y."/>
            <person name="Kisaki G."/>
            <person name="Hamano K."/>
            <person name="Suezawa K."/>
            <person name="Otani M."/>
            <person name="Fukuda T."/>
            <person name="Manabe T."/>
            <person name="Gomi K."/>
            <person name="Tabuchi M."/>
            <person name="Akimitsu K."/>
            <person name="Kataoka I."/>
        </authorList>
    </citation>
    <scope>NUCLEOTIDE SEQUENCE [LARGE SCALE GENOMIC DNA]</scope>
    <source>
        <strain evidence="10">cv. Fuchu</strain>
    </source>
</reference>
<dbReference type="Proteomes" id="UP000585474">
    <property type="component" value="Unassembled WGS sequence"/>
</dbReference>
<comment type="subcellular location">
    <subcellularLocation>
        <location evidence="1">Membrane</location>
    </subcellularLocation>
</comment>
<keyword evidence="3 7" id="KW-0732">Signal</keyword>
<evidence type="ECO:0000256" key="4">
    <source>
        <dbReference type="ARBA" id="ARBA00022737"/>
    </source>
</evidence>
<dbReference type="FunFam" id="3.80.10.10:FF:000400">
    <property type="entry name" value="Nuclear pore complex protein NUP107"/>
    <property type="match status" value="1"/>
</dbReference>
<evidence type="ECO:0000259" key="8">
    <source>
        <dbReference type="Pfam" id="PF08263"/>
    </source>
</evidence>
<evidence type="ECO:0000256" key="5">
    <source>
        <dbReference type="ARBA" id="ARBA00023136"/>
    </source>
</evidence>
<dbReference type="AlphaFoldDB" id="A0A7J0G8J3"/>
<proteinExistence type="predicted"/>
<evidence type="ECO:0000313" key="10">
    <source>
        <dbReference type="Proteomes" id="UP000585474"/>
    </source>
</evidence>
<keyword evidence="10" id="KW-1185">Reference proteome</keyword>
<accession>A0A7J0G8J3</accession>
<evidence type="ECO:0000256" key="1">
    <source>
        <dbReference type="ARBA" id="ARBA00004370"/>
    </source>
</evidence>
<evidence type="ECO:0000256" key="7">
    <source>
        <dbReference type="SAM" id="SignalP"/>
    </source>
</evidence>
<dbReference type="PANTHER" id="PTHR48060">
    <property type="entry name" value="DNA DAMAGE-REPAIR/TOLERATION PROTEIN DRT100"/>
    <property type="match status" value="1"/>
</dbReference>
<evidence type="ECO:0000256" key="3">
    <source>
        <dbReference type="ARBA" id="ARBA00022729"/>
    </source>
</evidence>
<dbReference type="InterPro" id="IPR013210">
    <property type="entry name" value="LRR_N_plant-typ"/>
</dbReference>
<dbReference type="GO" id="GO:0016020">
    <property type="term" value="C:membrane"/>
    <property type="evidence" value="ECO:0007669"/>
    <property type="project" value="UniProtKB-SubCell"/>
</dbReference>
<dbReference type="InterPro" id="IPR001611">
    <property type="entry name" value="Leu-rich_rpt"/>
</dbReference>
<dbReference type="FunFam" id="3.80.10.10:FF:000041">
    <property type="entry name" value="LRR receptor-like serine/threonine-protein kinase ERECTA"/>
    <property type="match status" value="1"/>
</dbReference>
<dbReference type="PANTHER" id="PTHR48060:SF21">
    <property type="entry name" value="L DOMAIN-LIKE PROTEIN"/>
    <property type="match status" value="1"/>
</dbReference>
<keyword evidence="2" id="KW-0433">Leucine-rich repeat</keyword>
<feature type="chain" id="PRO_5029676769" description="Leucine-rich repeat-containing N-terminal plant-type domain-containing protein" evidence="7">
    <location>
        <begin position="23"/>
        <end position="295"/>
    </location>
</feature>
<evidence type="ECO:0000256" key="2">
    <source>
        <dbReference type="ARBA" id="ARBA00022614"/>
    </source>
</evidence>
<sequence>MEIRTLFLFLATKLLMPYLVACLSMTIPNITTDQSALLALKSSLILDPNSILVTNWTIRTLVCNWIGVVCGHRHKRVVALNIPSMGVVGTIPPNLGNLSFLVQLNMYDNSFYGHLPEDLAKLRRLKFLSVRLNNLTGQVPSWLGSLRNLKLLLLGNNSFTGKIPYEIGNLRDLRSGEVPPSLHRCSELEEMSLSVNNFTGPMTSGFGNLTKLEQLYIGGNHIQGSLPSGIGNCTNLKQIYLTYNNFAGFEALNLEFSWFQTASATSDLVCRSGYSFVSSLRVYVISISVCLYGVK</sequence>
<feature type="signal peptide" evidence="7">
    <location>
        <begin position="1"/>
        <end position="22"/>
    </location>
</feature>
<dbReference type="OrthoDB" id="1706439at2759"/>
<dbReference type="Pfam" id="PF00560">
    <property type="entry name" value="LRR_1"/>
    <property type="match status" value="2"/>
</dbReference>
<protein>
    <recommendedName>
        <fullName evidence="8">Leucine-rich repeat-containing N-terminal plant-type domain-containing protein</fullName>
    </recommendedName>
</protein>
<keyword evidence="6" id="KW-0325">Glycoprotein</keyword>
<dbReference type="EMBL" id="BJWL01000019">
    <property type="protein sequence ID" value="GFZ07124.1"/>
    <property type="molecule type" value="Genomic_DNA"/>
</dbReference>
<comment type="caution">
    <text evidence="9">The sequence shown here is derived from an EMBL/GenBank/DDBJ whole genome shotgun (WGS) entry which is preliminary data.</text>
</comment>
<keyword evidence="4" id="KW-0677">Repeat</keyword>
<feature type="domain" description="Leucine-rich repeat-containing N-terminal plant-type" evidence="8">
    <location>
        <begin position="32"/>
        <end position="70"/>
    </location>
</feature>
<keyword evidence="5" id="KW-0472">Membrane</keyword>